<dbReference type="HAMAP" id="MF_00528">
    <property type="entry name" value="Maf"/>
    <property type="match status" value="1"/>
</dbReference>
<comment type="cofactor">
    <cofactor evidence="1 4">
        <name>a divalent metal cation</name>
        <dbReference type="ChEBI" id="CHEBI:60240"/>
    </cofactor>
</comment>
<keyword evidence="2 4" id="KW-0378">Hydrolase</keyword>
<comment type="catalytic activity">
    <reaction evidence="4">
        <text>UTP + H2O = UMP + diphosphate + H(+)</text>
        <dbReference type="Rhea" id="RHEA:29395"/>
        <dbReference type="ChEBI" id="CHEBI:15377"/>
        <dbReference type="ChEBI" id="CHEBI:15378"/>
        <dbReference type="ChEBI" id="CHEBI:33019"/>
        <dbReference type="ChEBI" id="CHEBI:46398"/>
        <dbReference type="ChEBI" id="CHEBI:57865"/>
        <dbReference type="EC" id="3.6.1.9"/>
    </reaction>
</comment>
<dbReference type="PANTHER" id="PTHR43213:SF5">
    <property type="entry name" value="BIFUNCTIONAL DTTP_UTP PYROPHOSPHATASE_METHYLTRANSFERASE PROTEIN-RELATED"/>
    <property type="match status" value="1"/>
</dbReference>
<dbReference type="EC" id="3.6.1.9" evidence="4"/>
<feature type="site" description="Important for substrate specificity" evidence="4">
    <location>
        <position position="156"/>
    </location>
</feature>
<comment type="caution">
    <text evidence="4">Lacks conserved residue(s) required for the propagation of feature annotation.</text>
</comment>
<comment type="similarity">
    <text evidence="4">Belongs to the Maf family. YhdE subfamily.</text>
</comment>
<reference evidence="5" key="1">
    <citation type="journal article" date="2020" name="ISME J.">
        <title>Gammaproteobacteria mediating utilization of methyl-, sulfur- and petroleum organic compounds in deep ocean hydrothermal plumes.</title>
        <authorList>
            <person name="Zhou Z."/>
            <person name="Liu Y."/>
            <person name="Pan J."/>
            <person name="Cron B.R."/>
            <person name="Toner B.M."/>
            <person name="Anantharaman K."/>
            <person name="Breier J.A."/>
            <person name="Dick G.J."/>
            <person name="Li M."/>
        </authorList>
    </citation>
    <scope>NUCLEOTIDE SEQUENCE</scope>
    <source>
        <strain evidence="5">SZUA-1501</strain>
    </source>
</reference>
<dbReference type="CDD" id="cd00555">
    <property type="entry name" value="Maf"/>
    <property type="match status" value="1"/>
</dbReference>
<accession>A0A9D0YND9</accession>
<comment type="catalytic activity">
    <reaction evidence="4">
        <text>dTTP + H2O = dTMP + diphosphate + H(+)</text>
        <dbReference type="Rhea" id="RHEA:28534"/>
        <dbReference type="ChEBI" id="CHEBI:15377"/>
        <dbReference type="ChEBI" id="CHEBI:15378"/>
        <dbReference type="ChEBI" id="CHEBI:33019"/>
        <dbReference type="ChEBI" id="CHEBI:37568"/>
        <dbReference type="ChEBI" id="CHEBI:63528"/>
        <dbReference type="EC" id="3.6.1.9"/>
    </reaction>
</comment>
<dbReference type="PANTHER" id="PTHR43213">
    <property type="entry name" value="BIFUNCTIONAL DTTP/UTP PYROPHOSPHATASE/METHYLTRANSFERASE PROTEIN-RELATED"/>
    <property type="match status" value="1"/>
</dbReference>
<dbReference type="Proteomes" id="UP000606463">
    <property type="component" value="Unassembled WGS sequence"/>
</dbReference>
<evidence type="ECO:0000256" key="1">
    <source>
        <dbReference type="ARBA" id="ARBA00001968"/>
    </source>
</evidence>
<dbReference type="InterPro" id="IPR003697">
    <property type="entry name" value="Maf-like"/>
</dbReference>
<comment type="subcellular location">
    <subcellularLocation>
        <location evidence="4">Cytoplasm</location>
    </subcellularLocation>
</comment>
<dbReference type="GO" id="GO:0047429">
    <property type="term" value="F:nucleoside triphosphate diphosphatase activity"/>
    <property type="evidence" value="ECO:0007669"/>
    <property type="project" value="UniProtKB-EC"/>
</dbReference>
<feature type="site" description="Important for substrate specificity" evidence="4">
    <location>
        <position position="11"/>
    </location>
</feature>
<dbReference type="AlphaFoldDB" id="A0A9D0YND9"/>
<name>A0A9D0YND9_AQUAO</name>
<feature type="active site" description="Proton acceptor" evidence="4">
    <location>
        <position position="69"/>
    </location>
</feature>
<gene>
    <name evidence="5" type="primary">maf</name>
    <name evidence="5" type="ORF">EYH37_00050</name>
</gene>
<evidence type="ECO:0000313" key="6">
    <source>
        <dbReference type="Proteomes" id="UP000606463"/>
    </source>
</evidence>
<evidence type="ECO:0000256" key="3">
    <source>
        <dbReference type="ARBA" id="ARBA00023080"/>
    </source>
</evidence>
<dbReference type="Pfam" id="PF02545">
    <property type="entry name" value="Maf"/>
    <property type="match status" value="1"/>
</dbReference>
<comment type="caution">
    <text evidence="5">The sequence shown here is derived from an EMBL/GenBank/DDBJ whole genome shotgun (WGS) entry which is preliminary data.</text>
</comment>
<dbReference type="GO" id="GO:0005737">
    <property type="term" value="C:cytoplasm"/>
    <property type="evidence" value="ECO:0007669"/>
    <property type="project" value="UniProtKB-SubCell"/>
</dbReference>
<sequence length="200" mass="22675">MRLILASSSPRRREILKIIGLKNFEIIPPTGKELKVNSPKDVKANAILKARSVERGLSCKGEYLIIASDTAVFVEKKFLGKPKDREEAKQMLATLSGKWHTVYTAIGIIYRKFKKRVLKTHLDFARVKFKELSDKEIEWYLSTEEPYDKAGAYGIQGFGAIFIEKIVGDYFTVMGISPSKLYKLLVNVLGKEKTLNLFSP</sequence>
<dbReference type="NCBIfam" id="TIGR00172">
    <property type="entry name" value="maf"/>
    <property type="match status" value="1"/>
</dbReference>
<feature type="site" description="Important for substrate specificity" evidence="4">
    <location>
        <position position="70"/>
    </location>
</feature>
<evidence type="ECO:0000313" key="5">
    <source>
        <dbReference type="EMBL" id="HIP97752.1"/>
    </source>
</evidence>
<evidence type="ECO:0000256" key="4">
    <source>
        <dbReference type="HAMAP-Rule" id="MF_00528"/>
    </source>
</evidence>
<protein>
    <recommendedName>
        <fullName evidence="4">dTTP/UTP pyrophosphatase</fullName>
        <shortName evidence="4">dTTPase/UTPase</shortName>
        <ecNumber evidence="4">3.6.1.9</ecNumber>
    </recommendedName>
    <alternativeName>
        <fullName evidence="4">Nucleoside triphosphate pyrophosphatase</fullName>
    </alternativeName>
    <alternativeName>
        <fullName evidence="4">Nucleotide pyrophosphatase</fullName>
        <shortName evidence="4">Nucleotide PPase</shortName>
    </alternativeName>
</protein>
<evidence type="ECO:0000256" key="2">
    <source>
        <dbReference type="ARBA" id="ARBA00022801"/>
    </source>
</evidence>
<dbReference type="SUPFAM" id="SSF52972">
    <property type="entry name" value="ITPase-like"/>
    <property type="match status" value="1"/>
</dbReference>
<dbReference type="PIRSF" id="PIRSF006305">
    <property type="entry name" value="Maf"/>
    <property type="match status" value="1"/>
</dbReference>
<keyword evidence="4" id="KW-0963">Cytoplasm</keyword>
<dbReference type="EMBL" id="DQVE01000001">
    <property type="protein sequence ID" value="HIP97752.1"/>
    <property type="molecule type" value="Genomic_DNA"/>
</dbReference>
<dbReference type="GO" id="GO:0009117">
    <property type="term" value="P:nucleotide metabolic process"/>
    <property type="evidence" value="ECO:0007669"/>
    <property type="project" value="UniProtKB-KW"/>
</dbReference>
<proteinExistence type="inferred from homology"/>
<dbReference type="InterPro" id="IPR029001">
    <property type="entry name" value="ITPase-like_fam"/>
</dbReference>
<organism evidence="5 6">
    <name type="scientific">Aquifex aeolicus</name>
    <dbReference type="NCBI Taxonomy" id="63363"/>
    <lineage>
        <taxon>Bacteria</taxon>
        <taxon>Pseudomonadati</taxon>
        <taxon>Aquificota</taxon>
        <taxon>Aquificia</taxon>
        <taxon>Aquificales</taxon>
        <taxon>Aquificaceae</taxon>
        <taxon>Aquifex</taxon>
    </lineage>
</organism>
<comment type="function">
    <text evidence="4">Nucleoside triphosphate pyrophosphatase that hydrolyzes dTTP and UTP. May have a dual role in cell division arrest and in preventing the incorporation of modified nucleotides into cellular nucleic acids.</text>
</comment>
<dbReference type="Gene3D" id="3.90.950.10">
    <property type="match status" value="1"/>
</dbReference>
<keyword evidence="3 4" id="KW-0546">Nucleotide metabolism</keyword>